<gene>
    <name evidence="1" type="ORF">YPPY08_4846</name>
</gene>
<reference evidence="1 2" key="1">
    <citation type="submission" date="2012-05" db="EMBL/GenBank/DDBJ databases">
        <title>Genome sequence of Yersinia Pestis PY-08.</title>
        <authorList>
            <person name="Santana-Cruz I."/>
            <person name="Sengamalay N."/>
            <person name="McCracken C."/>
            <person name="Daugherty S.C."/>
            <person name="Maroo A."/>
            <person name="Vara P.G."/>
            <person name="Tallon L.J."/>
            <person name="Sadzewicz L."/>
            <person name="Vinetz J.M."/>
            <person name="Cespedes Zambrano M.J."/>
            <person name="Fraser-Liggett C.M."/>
            <person name="Tettelin H."/>
        </authorList>
    </citation>
    <scope>NUCLEOTIDE SEQUENCE [LARGE SCALE GENOMIC DNA]</scope>
    <source>
        <strain evidence="1 2">PY-08</strain>
    </source>
</reference>
<accession>A0AB72ZR28</accession>
<protein>
    <submittedName>
        <fullName evidence="1">Uncharacterized protein</fullName>
    </submittedName>
</protein>
<dbReference type="AlphaFoldDB" id="A0AB72ZR28"/>
<name>A0AB72ZR28_YERPE</name>
<sequence length="45" mass="4884">MAITCCSGMKRGGEHDQLQRSYRGQPEVAAHLKPALCGEHTQSAE</sequence>
<dbReference type="EMBL" id="AKRT01000008">
    <property type="protein sequence ID" value="EIR26234.1"/>
    <property type="molecule type" value="Genomic_DNA"/>
</dbReference>
<comment type="caution">
    <text evidence="1">The sequence shown here is derived from an EMBL/GenBank/DDBJ whole genome shotgun (WGS) entry which is preliminary data.</text>
</comment>
<proteinExistence type="predicted"/>
<organism evidence="1 2">
    <name type="scientific">Yersinia pestis PY-08</name>
    <dbReference type="NCBI Taxonomy" id="992134"/>
    <lineage>
        <taxon>Bacteria</taxon>
        <taxon>Pseudomonadati</taxon>
        <taxon>Pseudomonadota</taxon>
        <taxon>Gammaproteobacteria</taxon>
        <taxon>Enterobacterales</taxon>
        <taxon>Yersiniaceae</taxon>
        <taxon>Yersinia</taxon>
    </lineage>
</organism>
<evidence type="ECO:0000313" key="1">
    <source>
        <dbReference type="EMBL" id="EIR26234.1"/>
    </source>
</evidence>
<dbReference type="Proteomes" id="UP000003231">
    <property type="component" value="Unassembled WGS sequence"/>
</dbReference>
<evidence type="ECO:0000313" key="2">
    <source>
        <dbReference type="Proteomes" id="UP000003231"/>
    </source>
</evidence>